<dbReference type="GO" id="GO:0006508">
    <property type="term" value="P:proteolysis"/>
    <property type="evidence" value="ECO:0007669"/>
    <property type="project" value="UniProtKB-KW"/>
</dbReference>
<comment type="caution">
    <text evidence="8">The sequence shown here is derived from an EMBL/GenBank/DDBJ whole genome shotgun (WGS) entry which is preliminary data.</text>
</comment>
<dbReference type="AlphaFoldDB" id="L8WN34"/>
<dbReference type="Proteomes" id="UP000011668">
    <property type="component" value="Unassembled WGS sequence"/>
</dbReference>
<reference evidence="8 9" key="1">
    <citation type="journal article" date="2013" name="Nat. Commun.">
        <title>The evolution and pathogenic mechanisms of the rice sheath blight pathogen.</title>
        <authorList>
            <person name="Zheng A."/>
            <person name="Lin R."/>
            <person name="Xu L."/>
            <person name="Qin P."/>
            <person name="Tang C."/>
            <person name="Ai P."/>
            <person name="Zhang D."/>
            <person name="Liu Y."/>
            <person name="Sun Z."/>
            <person name="Feng H."/>
            <person name="Wang Y."/>
            <person name="Chen Y."/>
            <person name="Liang X."/>
            <person name="Fu R."/>
            <person name="Li Q."/>
            <person name="Zhang J."/>
            <person name="Yu X."/>
            <person name="Xie Z."/>
            <person name="Ding L."/>
            <person name="Guan P."/>
            <person name="Tang J."/>
            <person name="Liang Y."/>
            <person name="Wang S."/>
            <person name="Deng Q."/>
            <person name="Li S."/>
            <person name="Zhu J."/>
            <person name="Wang L."/>
            <person name="Liu H."/>
            <person name="Li P."/>
        </authorList>
    </citation>
    <scope>NUCLEOTIDE SEQUENCE [LARGE SCALE GENOMIC DNA]</scope>
    <source>
        <strain evidence="9">AG-1 IA</strain>
    </source>
</reference>
<dbReference type="FunFam" id="3.40.50.1820:FF:000028">
    <property type="entry name" value="S9 family peptidase"/>
    <property type="match status" value="1"/>
</dbReference>
<dbReference type="InterPro" id="IPR016053">
    <property type="entry name" value="Haem_Oase-like"/>
</dbReference>
<dbReference type="Gene3D" id="3.40.50.1820">
    <property type="entry name" value="alpha/beta hydrolase"/>
    <property type="match status" value="1"/>
</dbReference>
<dbReference type="InterPro" id="IPR011042">
    <property type="entry name" value="6-blade_b-propeller_TolB-like"/>
</dbReference>
<dbReference type="GO" id="GO:0006788">
    <property type="term" value="P:heme oxidation"/>
    <property type="evidence" value="ECO:0007669"/>
    <property type="project" value="InterPro"/>
</dbReference>
<dbReference type="STRING" id="983506.L8WN34"/>
<dbReference type="EMBL" id="AFRT01002243">
    <property type="protein sequence ID" value="ELU38183.1"/>
    <property type="molecule type" value="Genomic_DNA"/>
</dbReference>
<dbReference type="CDD" id="cd19165">
    <property type="entry name" value="HemeO"/>
    <property type="match status" value="1"/>
</dbReference>
<evidence type="ECO:0000313" key="8">
    <source>
        <dbReference type="EMBL" id="ELU38183.1"/>
    </source>
</evidence>
<evidence type="ECO:0000259" key="7">
    <source>
        <dbReference type="Pfam" id="PF00326"/>
    </source>
</evidence>
<dbReference type="Pfam" id="PF01126">
    <property type="entry name" value="Heme_oxygenase"/>
    <property type="match status" value="1"/>
</dbReference>
<dbReference type="GO" id="GO:0004252">
    <property type="term" value="F:serine-type endopeptidase activity"/>
    <property type="evidence" value="ECO:0007669"/>
    <property type="project" value="TreeGrafter"/>
</dbReference>
<dbReference type="HOGENOM" id="CLU_269930_0_0_1"/>
<gene>
    <name evidence="8" type="ORF">AG1IA_07796</name>
</gene>
<dbReference type="OrthoDB" id="416344at2759"/>
<dbReference type="Gene3D" id="1.20.910.10">
    <property type="entry name" value="Heme oxygenase-like"/>
    <property type="match status" value="1"/>
</dbReference>
<feature type="domain" description="Peptidase S9 prolyl oligopeptidase catalytic" evidence="7">
    <location>
        <begin position="529"/>
        <end position="736"/>
    </location>
</feature>
<dbReference type="InterPro" id="IPR016084">
    <property type="entry name" value="Haem_Oase-like_multi-hlx"/>
</dbReference>
<dbReference type="SUPFAM" id="SSF48613">
    <property type="entry name" value="Heme oxygenase-like"/>
    <property type="match status" value="1"/>
</dbReference>
<evidence type="ECO:0000256" key="5">
    <source>
        <dbReference type="ARBA" id="ARBA00022825"/>
    </source>
</evidence>
<dbReference type="Pfam" id="PF07676">
    <property type="entry name" value="PD40"/>
    <property type="match status" value="1"/>
</dbReference>
<dbReference type="SUPFAM" id="SSF82171">
    <property type="entry name" value="DPP6 N-terminal domain-like"/>
    <property type="match status" value="1"/>
</dbReference>
<dbReference type="Gene3D" id="2.120.10.30">
    <property type="entry name" value="TolB, C-terminal domain"/>
    <property type="match status" value="1"/>
</dbReference>
<keyword evidence="9" id="KW-1185">Reference proteome</keyword>
<keyword evidence="2" id="KW-0645">Protease</keyword>
<protein>
    <recommendedName>
        <fullName evidence="6">Dipeptidyl-peptidase V</fullName>
    </recommendedName>
</protein>
<dbReference type="InterPro" id="IPR002051">
    <property type="entry name" value="Haem_Oase"/>
</dbReference>
<dbReference type="SUPFAM" id="SSF53474">
    <property type="entry name" value="alpha/beta-Hydrolases"/>
    <property type="match status" value="1"/>
</dbReference>
<keyword evidence="3" id="KW-0732">Signal</keyword>
<dbReference type="PANTHER" id="PTHR42776">
    <property type="entry name" value="SERINE PEPTIDASE S9 FAMILY MEMBER"/>
    <property type="match status" value="1"/>
</dbReference>
<proteinExistence type="inferred from homology"/>
<evidence type="ECO:0000313" key="9">
    <source>
        <dbReference type="Proteomes" id="UP000011668"/>
    </source>
</evidence>
<organism evidence="8 9">
    <name type="scientific">Thanatephorus cucumeris (strain AG1-IA)</name>
    <name type="common">Rice sheath blight fungus</name>
    <name type="synonym">Rhizoctonia solani</name>
    <dbReference type="NCBI Taxonomy" id="983506"/>
    <lineage>
        <taxon>Eukaryota</taxon>
        <taxon>Fungi</taxon>
        <taxon>Dikarya</taxon>
        <taxon>Basidiomycota</taxon>
        <taxon>Agaricomycotina</taxon>
        <taxon>Agaricomycetes</taxon>
        <taxon>Cantharellales</taxon>
        <taxon>Ceratobasidiaceae</taxon>
        <taxon>Rhizoctonia</taxon>
        <taxon>Rhizoctonia solani AG-1</taxon>
    </lineage>
</organism>
<dbReference type="InterPro" id="IPR001375">
    <property type="entry name" value="Peptidase_S9_cat"/>
</dbReference>
<dbReference type="GO" id="GO:0004392">
    <property type="term" value="F:heme oxygenase (decyclizing) activity"/>
    <property type="evidence" value="ECO:0007669"/>
    <property type="project" value="InterPro"/>
</dbReference>
<name>L8WN34_THACA</name>
<dbReference type="PANTHER" id="PTHR42776:SF13">
    <property type="entry name" value="DIPEPTIDYL-PEPTIDASE 5"/>
    <property type="match status" value="1"/>
</dbReference>
<dbReference type="InterPro" id="IPR011659">
    <property type="entry name" value="WD40"/>
</dbReference>
<keyword evidence="4" id="KW-0378">Hydrolase</keyword>
<dbReference type="Pfam" id="PF00326">
    <property type="entry name" value="Peptidase_S9"/>
    <property type="match status" value="1"/>
</dbReference>
<comment type="similarity">
    <text evidence="1">Belongs to the peptidase S9C family.</text>
</comment>
<evidence type="ECO:0000256" key="3">
    <source>
        <dbReference type="ARBA" id="ARBA00022729"/>
    </source>
</evidence>
<sequence>MWGVNAGLAWLAATTQLSFRPYDAQPILKAPKVPGARSDFKLVEGKHILSPKTMLELPRPGNGVANSAGDLTLVPLSQYGFDENRTNKTIYIIPLQSTVNPVELPLFDGGEAFWIDDRTIGHVRPGSDGKSSQELYAVSVEYTVDTTTVTPKSPVRVGEFPDAQLSNFKYSKSGALVFSAYVYEDRNLSSVREQDEKWRNRGNTALVYDENFVRHWDEYRGPKRQALFSVDLKKNKGEWTLGEEVFALQLPQHSTPVEPFGGAEDFDVSETHVLYTTKDPNVPEALHTRQNVYLAPLRPAPGSDLVRELTSGIQGATHNPVLSKDGKKAAWAEMERDGYESDRSKLVVYDIEAGVRFTITENWDQSVADLTFTPDGKSIIFTSGHNAKILLYTIPVPPTPAHSDMHLPVVIPIALTTKHAATNPQALPGGRVSFTSSSLKSPNDIFVLSGLDTDSAVPHKIEIKRVSKFTEDKLSDLGLSEPEEFWFTGAKDKRVQGWIVRPPGLTKGKKYPVVLLIHGGPQSAWEDNWSTRWNPQVFAQQGYVVVTINPTALTDELTMQRYIPEFTDAIAEDWGGRPFEDLRKGWKHVLDNYEEVDGDRAVAAGASWGGYAINWIQSHPEWNFNFKALVCHDGVFDTVYNGFATDELYFFNHDFGGPPWSRRGREAAEKFNPVNRVSHWSTPQLIIHGSRDYRLAETEGLSVFNALQSRGIPSRIVIFPDENHWVLKPGNSLKWHYEVSVISLVRLSRLFPPQFTEISTSITSHLIRYEGIRNAEDRASVAIAPVMTTTTKPSQLIKGFVPETFLPSCLNSLLSVAHYSAHLSCHLSPLTTTMQTAEVPPPSPSFEPNDSPDAIDYTQNISTLLRTSTKRAHNAVHHSELAGKLLRGELPKNEYIYFMMLLWRVYNCFSAIEEGLETHSTNPVLAPTYRPALLSRAGCLSADIAYLLDTTEDAWQSTPLYRSLISAPPAGLRDYVAHLEQLAVSKDSTDNSRLLAHAYVRYLGDLSGGQSIRNRMAKAYDLPDTGAGASFYDFGSLQGSAGTGEKRASQGELLKIKEWYRAGMDEAVGDDRALKEALVQEANLAFDFNRRIFEDVATATKDTEPSDYTSQSKVVFDDSQAPEENTYPISSVVAFVMALALAHFTLVVGGFTGARGTEKFESFVLWLRGIAAQSEHNVGVYGAPHNAWLGLCDSSAVLVHRERALTIID</sequence>
<dbReference type="InterPro" id="IPR029058">
    <property type="entry name" value="AB_hydrolase_fold"/>
</dbReference>
<accession>L8WN34</accession>
<evidence type="ECO:0000256" key="2">
    <source>
        <dbReference type="ARBA" id="ARBA00022670"/>
    </source>
</evidence>
<evidence type="ECO:0000256" key="6">
    <source>
        <dbReference type="ARBA" id="ARBA00032829"/>
    </source>
</evidence>
<evidence type="ECO:0000256" key="4">
    <source>
        <dbReference type="ARBA" id="ARBA00022801"/>
    </source>
</evidence>
<evidence type="ECO:0000256" key="1">
    <source>
        <dbReference type="ARBA" id="ARBA00010040"/>
    </source>
</evidence>
<keyword evidence="5" id="KW-0720">Serine protease</keyword>